<dbReference type="GO" id="GO:0009295">
    <property type="term" value="C:nucleoid"/>
    <property type="evidence" value="ECO:0007669"/>
    <property type="project" value="TreeGrafter"/>
</dbReference>
<sequence length="135" mass="15510">MDLNKVMIIWRATNNLQVKTIESSWTSVVNFTVATNRKFKNKEGNVLEDAEYHRCVAYGKGAEVLAKYLNKGKRIYIEGRLRTRKRQDSEWKDKFSTEIIVDNFIFLDPKGQGGDDNHVAEIAEPVVADDEDVPF</sequence>
<accession>K1X5S5</accession>
<organism evidence="4">
    <name type="scientific">uncultured bacterium</name>
    <name type="common">gcode 4</name>
    <dbReference type="NCBI Taxonomy" id="1234023"/>
    <lineage>
        <taxon>Bacteria</taxon>
        <taxon>environmental samples</taxon>
    </lineage>
</organism>
<evidence type="ECO:0000256" key="3">
    <source>
        <dbReference type="PIRNR" id="PIRNR002070"/>
    </source>
</evidence>
<comment type="caution">
    <text evidence="2">Lacks conserved residue(s) required for the propagation of feature annotation.</text>
</comment>
<dbReference type="InterPro" id="IPR011344">
    <property type="entry name" value="ssDNA-bd"/>
</dbReference>
<dbReference type="SUPFAM" id="SSF50249">
    <property type="entry name" value="Nucleic acid-binding proteins"/>
    <property type="match status" value="1"/>
</dbReference>
<reference evidence="4" key="1">
    <citation type="journal article" date="2012" name="Science">
        <title>Fermentation, hydrogen, and sulfur metabolism in multiple uncultivated bacterial phyla.</title>
        <authorList>
            <person name="Wrighton K.C."/>
            <person name="Thomas B.C."/>
            <person name="Sharon I."/>
            <person name="Miller C.S."/>
            <person name="Castelle C.J."/>
            <person name="VerBerkmoes N.C."/>
            <person name="Wilkins M.J."/>
            <person name="Hettich R.L."/>
            <person name="Lipton M.S."/>
            <person name="Williams K.H."/>
            <person name="Long P.E."/>
            <person name="Banfield J.F."/>
        </authorList>
    </citation>
    <scope>NUCLEOTIDE SEQUENCE [LARGE SCALE GENOMIC DNA]</scope>
</reference>
<evidence type="ECO:0000256" key="2">
    <source>
        <dbReference type="HAMAP-Rule" id="MF_00984"/>
    </source>
</evidence>
<keyword evidence="1 2" id="KW-0238">DNA-binding</keyword>
<dbReference type="Gene3D" id="2.40.50.140">
    <property type="entry name" value="Nucleic acid-binding proteins"/>
    <property type="match status" value="1"/>
</dbReference>
<evidence type="ECO:0000256" key="1">
    <source>
        <dbReference type="ARBA" id="ARBA00023125"/>
    </source>
</evidence>
<evidence type="ECO:0000313" key="4">
    <source>
        <dbReference type="EMBL" id="EKD25575.1"/>
    </source>
</evidence>
<dbReference type="EMBL" id="AMFJ01036020">
    <property type="protein sequence ID" value="EKD25575.1"/>
    <property type="molecule type" value="Genomic_DNA"/>
</dbReference>
<dbReference type="GO" id="GO:0003697">
    <property type="term" value="F:single-stranded DNA binding"/>
    <property type="evidence" value="ECO:0007669"/>
    <property type="project" value="UniProtKB-UniRule"/>
</dbReference>
<dbReference type="CDD" id="cd04496">
    <property type="entry name" value="SSB_OBF"/>
    <property type="match status" value="1"/>
</dbReference>
<proteinExistence type="inferred from homology"/>
<dbReference type="GO" id="GO:0006260">
    <property type="term" value="P:DNA replication"/>
    <property type="evidence" value="ECO:0007669"/>
    <property type="project" value="InterPro"/>
</dbReference>
<dbReference type="Pfam" id="PF00436">
    <property type="entry name" value="SSB"/>
    <property type="match status" value="1"/>
</dbReference>
<dbReference type="HAMAP" id="MF_00984">
    <property type="entry name" value="SSB"/>
    <property type="match status" value="1"/>
</dbReference>
<dbReference type="PIRSF" id="PIRSF002070">
    <property type="entry name" value="SSB"/>
    <property type="match status" value="1"/>
</dbReference>
<protein>
    <recommendedName>
        <fullName evidence="2 3">Single-stranded DNA-binding protein</fullName>
        <shortName evidence="2">SSB</shortName>
    </recommendedName>
</protein>
<dbReference type="AlphaFoldDB" id="K1X5S5"/>
<dbReference type="PANTHER" id="PTHR10302:SF0">
    <property type="entry name" value="SINGLE-STRANDED DNA-BINDING PROTEIN, MITOCHONDRIAL"/>
    <property type="match status" value="1"/>
</dbReference>
<comment type="subunit">
    <text evidence="2">Homotetramer.</text>
</comment>
<dbReference type="InterPro" id="IPR000424">
    <property type="entry name" value="Primosome_PriB/ssb"/>
</dbReference>
<dbReference type="InterPro" id="IPR012340">
    <property type="entry name" value="NA-bd_OB-fold"/>
</dbReference>
<gene>
    <name evidence="4" type="ORF">ACD_80C00013G0005</name>
</gene>
<name>K1X5S5_9BACT</name>
<dbReference type="NCBIfam" id="TIGR00621">
    <property type="entry name" value="ssb"/>
    <property type="match status" value="1"/>
</dbReference>
<comment type="caution">
    <text evidence="4">The sequence shown here is derived from an EMBL/GenBank/DDBJ whole genome shotgun (WGS) entry which is preliminary data.</text>
</comment>
<dbReference type="PANTHER" id="PTHR10302">
    <property type="entry name" value="SINGLE-STRANDED DNA-BINDING PROTEIN"/>
    <property type="match status" value="1"/>
</dbReference>
<dbReference type="PROSITE" id="PS50935">
    <property type="entry name" value="SSB"/>
    <property type="match status" value="1"/>
</dbReference>